<feature type="region of interest" description="Disordered" evidence="1">
    <location>
        <begin position="247"/>
        <end position="275"/>
    </location>
</feature>
<sequence length="275" mass="31380">MTIESTKDDLVKSILHGYIRMQWAYQLASKEEKAMVKDLCVLCLWVPEDRRSNESDYGFHSRATVLCFRKSAREEQSPNIISIDKEFKGQEGKVQLVQLITLVLHRNRGVLSDALQERFSDTAMKMEACLETSLRRFNVPTSQDPQPTSSGKRKRAAVNNDDDRQRQESGWNAKSPIIIQPQTIFEFGDSSASNSRGSATRAHQHGPSSTIDPLFRCVIDGDKTTIDCRNIRIELVRNGAIRIIVPHDRHNNESEDDDKEDHSYNNEEEGMQMEI</sequence>
<feature type="compositionally biased region" description="Acidic residues" evidence="1">
    <location>
        <begin position="266"/>
        <end position="275"/>
    </location>
</feature>
<evidence type="ECO:0000256" key="1">
    <source>
        <dbReference type="SAM" id="MobiDB-lite"/>
    </source>
</evidence>
<feature type="region of interest" description="Disordered" evidence="1">
    <location>
        <begin position="188"/>
        <end position="209"/>
    </location>
</feature>
<organism evidence="2 3">
    <name type="scientific">Marasmius tenuissimus</name>
    <dbReference type="NCBI Taxonomy" id="585030"/>
    <lineage>
        <taxon>Eukaryota</taxon>
        <taxon>Fungi</taxon>
        <taxon>Dikarya</taxon>
        <taxon>Basidiomycota</taxon>
        <taxon>Agaricomycotina</taxon>
        <taxon>Agaricomycetes</taxon>
        <taxon>Agaricomycetidae</taxon>
        <taxon>Agaricales</taxon>
        <taxon>Marasmiineae</taxon>
        <taxon>Marasmiaceae</taxon>
        <taxon>Marasmius</taxon>
    </lineage>
</organism>
<comment type="caution">
    <text evidence="2">The sequence shown here is derived from an EMBL/GenBank/DDBJ whole genome shotgun (WGS) entry which is preliminary data.</text>
</comment>
<keyword evidence="3" id="KW-1185">Reference proteome</keyword>
<evidence type="ECO:0000313" key="2">
    <source>
        <dbReference type="EMBL" id="KAL0062758.1"/>
    </source>
</evidence>
<feature type="compositionally biased region" description="Polar residues" evidence="1">
    <location>
        <begin position="139"/>
        <end position="150"/>
    </location>
</feature>
<evidence type="ECO:0000313" key="3">
    <source>
        <dbReference type="Proteomes" id="UP001437256"/>
    </source>
</evidence>
<accession>A0ABR2ZN39</accession>
<feature type="region of interest" description="Disordered" evidence="1">
    <location>
        <begin position="136"/>
        <end position="175"/>
    </location>
</feature>
<protein>
    <submittedName>
        <fullName evidence="2">Uncharacterized protein</fullName>
    </submittedName>
</protein>
<name>A0ABR2ZN39_9AGAR</name>
<proteinExistence type="predicted"/>
<reference evidence="2 3" key="1">
    <citation type="submission" date="2024-05" db="EMBL/GenBank/DDBJ databases">
        <title>A draft genome resource for the thread blight pathogen Marasmius tenuissimus strain MS-2.</title>
        <authorList>
            <person name="Yulfo-Soto G.E."/>
            <person name="Baruah I.K."/>
            <person name="Amoako-Attah I."/>
            <person name="Bukari Y."/>
            <person name="Meinhardt L.W."/>
            <person name="Bailey B.A."/>
            <person name="Cohen S.P."/>
        </authorList>
    </citation>
    <scope>NUCLEOTIDE SEQUENCE [LARGE SCALE GENOMIC DNA]</scope>
    <source>
        <strain evidence="2 3">MS-2</strain>
    </source>
</reference>
<dbReference type="EMBL" id="JBBXMP010000097">
    <property type="protein sequence ID" value="KAL0062758.1"/>
    <property type="molecule type" value="Genomic_DNA"/>
</dbReference>
<gene>
    <name evidence="2" type="ORF">AAF712_010380</name>
</gene>
<dbReference type="Proteomes" id="UP001437256">
    <property type="component" value="Unassembled WGS sequence"/>
</dbReference>